<dbReference type="EMBL" id="JAAGNN010000013">
    <property type="protein sequence ID" value="KAF4081725.1"/>
    <property type="molecule type" value="Genomic_DNA"/>
</dbReference>
<evidence type="ECO:0000313" key="3">
    <source>
        <dbReference type="Proteomes" id="UP000593565"/>
    </source>
</evidence>
<keyword evidence="1" id="KW-0812">Transmembrane</keyword>
<comment type="caution">
    <text evidence="2">The sequence shown here is derived from an EMBL/GenBank/DDBJ whole genome shotgun (WGS) entry which is preliminary data.</text>
</comment>
<dbReference type="AlphaFoldDB" id="A0A7J6AFK8"/>
<name>A0A7J6AFK8_AMEME</name>
<proteinExistence type="predicted"/>
<accession>A0A7J6AFK8</accession>
<protein>
    <submittedName>
        <fullName evidence="2">Uncharacterized protein</fullName>
    </submittedName>
</protein>
<gene>
    <name evidence="2" type="ORF">AMELA_G00164610</name>
</gene>
<keyword evidence="1" id="KW-1133">Transmembrane helix</keyword>
<organism evidence="2 3">
    <name type="scientific">Ameiurus melas</name>
    <name type="common">Black bullhead</name>
    <name type="synonym">Silurus melas</name>
    <dbReference type="NCBI Taxonomy" id="219545"/>
    <lineage>
        <taxon>Eukaryota</taxon>
        <taxon>Metazoa</taxon>
        <taxon>Chordata</taxon>
        <taxon>Craniata</taxon>
        <taxon>Vertebrata</taxon>
        <taxon>Euteleostomi</taxon>
        <taxon>Actinopterygii</taxon>
        <taxon>Neopterygii</taxon>
        <taxon>Teleostei</taxon>
        <taxon>Ostariophysi</taxon>
        <taxon>Siluriformes</taxon>
        <taxon>Ictaluridae</taxon>
        <taxon>Ameiurus</taxon>
    </lineage>
</organism>
<feature type="transmembrane region" description="Helical" evidence="1">
    <location>
        <begin position="20"/>
        <end position="44"/>
    </location>
</feature>
<keyword evidence="1" id="KW-0472">Membrane</keyword>
<keyword evidence="3" id="KW-1185">Reference proteome</keyword>
<sequence>MSDNRNQAVFSSTSPDRSQITTIILTCVCSISLLINIICSCMFCSRVQGKSVSPNTCCSDTNATCSAEKEINLHYATFTHNGEPADRSTSDLERLGVIYAGIRHLPA</sequence>
<reference evidence="2 3" key="1">
    <citation type="submission" date="2020-02" db="EMBL/GenBank/DDBJ databases">
        <title>A chromosome-scale genome assembly of the black bullhead catfish (Ameiurus melas).</title>
        <authorList>
            <person name="Wen M."/>
            <person name="Zham M."/>
            <person name="Cabau C."/>
            <person name="Klopp C."/>
            <person name="Donnadieu C."/>
            <person name="Roques C."/>
            <person name="Bouchez O."/>
            <person name="Lampietro C."/>
            <person name="Jouanno E."/>
            <person name="Herpin A."/>
            <person name="Louis A."/>
            <person name="Berthelot C."/>
            <person name="Parey E."/>
            <person name="Roest-Crollius H."/>
            <person name="Braasch I."/>
            <person name="Postlethwait J."/>
            <person name="Robinson-Rechavi M."/>
            <person name="Echchiki A."/>
            <person name="Begum T."/>
            <person name="Montfort J."/>
            <person name="Schartl M."/>
            <person name="Bobe J."/>
            <person name="Guiguen Y."/>
        </authorList>
    </citation>
    <scope>NUCLEOTIDE SEQUENCE [LARGE SCALE GENOMIC DNA]</scope>
    <source>
        <strain evidence="2">M_S1</strain>
        <tissue evidence="2">Blood</tissue>
    </source>
</reference>
<evidence type="ECO:0000256" key="1">
    <source>
        <dbReference type="SAM" id="Phobius"/>
    </source>
</evidence>
<dbReference type="Proteomes" id="UP000593565">
    <property type="component" value="Unassembled WGS sequence"/>
</dbReference>
<evidence type="ECO:0000313" key="2">
    <source>
        <dbReference type="EMBL" id="KAF4081725.1"/>
    </source>
</evidence>